<dbReference type="AlphaFoldDB" id="A4IS78"/>
<dbReference type="RefSeq" id="WP_011888072.1">
    <property type="nucleotide sequence ID" value="NC_009328.1"/>
</dbReference>
<dbReference type="HOGENOM" id="CLU_1710671_0_0_9"/>
<feature type="coiled-coil region" evidence="1">
    <location>
        <begin position="3"/>
        <end position="30"/>
    </location>
</feature>
<proteinExistence type="predicted"/>
<dbReference type="EMBL" id="CP000557">
    <property type="protein sequence ID" value="ABO68182.1"/>
    <property type="molecule type" value="Genomic_DNA"/>
</dbReference>
<reference evidence="2 3" key="1">
    <citation type="journal article" date="2007" name="Proc. Natl. Acad. Sci. U.S.A.">
        <title>Genome and proteome of long-chain alkane degrading Geobacillus thermodenitrificans NG80-2 isolated from a deep-subsurface oil reservoir.</title>
        <authorList>
            <person name="Feng L."/>
            <person name="Wang W."/>
            <person name="Cheng J."/>
            <person name="Ren Y."/>
            <person name="Zhao G."/>
            <person name="Gao C."/>
            <person name="Tang Y."/>
            <person name="Liu X."/>
            <person name="Han W."/>
            <person name="Peng X."/>
            <person name="Liu R."/>
            <person name="Wang L."/>
        </authorList>
    </citation>
    <scope>NUCLEOTIDE SEQUENCE [LARGE SCALE GENOMIC DNA]</scope>
    <source>
        <strain evidence="2 3">NG80-2</strain>
    </source>
</reference>
<accession>A4IS78</accession>
<gene>
    <name evidence="2" type="ordered locus">GTNG_2837</name>
</gene>
<dbReference type="Proteomes" id="UP000001578">
    <property type="component" value="Chromosome"/>
</dbReference>
<protein>
    <submittedName>
        <fullName evidence="2">Uncharacterized protein</fullName>
    </submittedName>
</protein>
<organism evidence="2 3">
    <name type="scientific">Geobacillus thermodenitrificans (strain NG80-2)</name>
    <dbReference type="NCBI Taxonomy" id="420246"/>
    <lineage>
        <taxon>Bacteria</taxon>
        <taxon>Bacillati</taxon>
        <taxon>Bacillota</taxon>
        <taxon>Bacilli</taxon>
        <taxon>Bacillales</taxon>
        <taxon>Anoxybacillaceae</taxon>
        <taxon>Geobacillus</taxon>
    </lineage>
</organism>
<sequence>MELNKENQSIEEYLKKNDEIIQALQDENDTLVAKQYDLFLKKLRELDPFIQYIKSKGIYFSHPENDLLTKIGPIIGYNDNEYYIYSLKEGKVKVKTKYSLDDKEDMSIYTFIAKYDFEKIMLSLEHIRQIPKLHADQLKHIVEQRKKWVEQFS</sequence>
<name>A4IS78_GEOTN</name>
<keyword evidence="1" id="KW-0175">Coiled coil</keyword>
<evidence type="ECO:0000313" key="3">
    <source>
        <dbReference type="Proteomes" id="UP000001578"/>
    </source>
</evidence>
<evidence type="ECO:0000256" key="1">
    <source>
        <dbReference type="SAM" id="Coils"/>
    </source>
</evidence>
<dbReference type="KEGG" id="gtn:GTNG_2837"/>
<evidence type="ECO:0000313" key="2">
    <source>
        <dbReference type="EMBL" id="ABO68182.1"/>
    </source>
</evidence>